<dbReference type="SUPFAM" id="SSF51197">
    <property type="entry name" value="Clavaminate synthase-like"/>
    <property type="match status" value="1"/>
</dbReference>
<evidence type="ECO:0000313" key="4">
    <source>
        <dbReference type="Proteomes" id="UP000774617"/>
    </source>
</evidence>
<dbReference type="InterPro" id="IPR003819">
    <property type="entry name" value="TauD/TfdA-like"/>
</dbReference>
<keyword evidence="4" id="KW-1185">Reference proteome</keyword>
<dbReference type="InterPro" id="IPR050411">
    <property type="entry name" value="AlphaKG_dependent_hydroxylases"/>
</dbReference>
<feature type="domain" description="TauD/TfdA-like" evidence="2">
    <location>
        <begin position="94"/>
        <end position="341"/>
    </location>
</feature>
<keyword evidence="1" id="KW-0560">Oxidoreductase</keyword>
<evidence type="ECO:0000256" key="1">
    <source>
        <dbReference type="ARBA" id="ARBA00023002"/>
    </source>
</evidence>
<dbReference type="Gene3D" id="3.60.130.10">
    <property type="entry name" value="Clavaminate synthase-like"/>
    <property type="match status" value="1"/>
</dbReference>
<sequence length="392" mass="44452">MLLAPNNATFFSGNCGRQSVATERINFRPGTARGSQPRGFPSHLKSDLCWKPDSFKEHAEEYILRFDEEDIAAIEEAVKDFKNRGLELSFLEPSTFRLPEKLTRRLRRVSKVVHSGIGFAVLRGLNPEKYNDTDNAIAYLGITSHIGVQRSTNTKGNAMDHIRDASRDLKPKARAADQELAPSKLADGMKFHADRLYADILSLYVKSQAPIGGEQYISSFWTIYNELMEHEPDVLQTLAEDWQWAASAKPEQSAPDRMPAMLHADGRVIFQMVWQPFVRNPELASTKQLRALGTLQRIAEKNSIKLDHQPGDIQLINNLAILHTRSKFMDSPSQQRHLLRLGLRDPTKAWKLPAQYAALFENAFRTPMDKQMIPVTDFDAWDKTTTEDLNHG</sequence>
<accession>A0ABQ8GWH7</accession>
<organism evidence="3 4">
    <name type="scientific">Macrophomina phaseolina</name>
    <dbReference type="NCBI Taxonomy" id="35725"/>
    <lineage>
        <taxon>Eukaryota</taxon>
        <taxon>Fungi</taxon>
        <taxon>Dikarya</taxon>
        <taxon>Ascomycota</taxon>
        <taxon>Pezizomycotina</taxon>
        <taxon>Dothideomycetes</taxon>
        <taxon>Dothideomycetes incertae sedis</taxon>
        <taxon>Botryosphaeriales</taxon>
        <taxon>Botryosphaeriaceae</taxon>
        <taxon>Macrophomina</taxon>
    </lineage>
</organism>
<dbReference type="PANTHER" id="PTHR10696:SF54">
    <property type="entry name" value="FAMILY OXIDOREDUCTASE, PUTATIVE (AFU_ORTHOLOGUE AFUA_4G13850)-RELATED"/>
    <property type="match status" value="1"/>
</dbReference>
<gene>
    <name evidence="3" type="ORF">B0J12DRAFT_560622</name>
</gene>
<protein>
    <recommendedName>
        <fullName evidence="2">TauD/TfdA-like domain-containing protein</fullName>
    </recommendedName>
</protein>
<evidence type="ECO:0000313" key="3">
    <source>
        <dbReference type="EMBL" id="KAH7065617.1"/>
    </source>
</evidence>
<proteinExistence type="predicted"/>
<reference evidence="3 4" key="1">
    <citation type="journal article" date="2021" name="Nat. Commun.">
        <title>Genetic determinants of endophytism in the Arabidopsis root mycobiome.</title>
        <authorList>
            <person name="Mesny F."/>
            <person name="Miyauchi S."/>
            <person name="Thiergart T."/>
            <person name="Pickel B."/>
            <person name="Atanasova L."/>
            <person name="Karlsson M."/>
            <person name="Huettel B."/>
            <person name="Barry K.W."/>
            <person name="Haridas S."/>
            <person name="Chen C."/>
            <person name="Bauer D."/>
            <person name="Andreopoulos W."/>
            <person name="Pangilinan J."/>
            <person name="LaButti K."/>
            <person name="Riley R."/>
            <person name="Lipzen A."/>
            <person name="Clum A."/>
            <person name="Drula E."/>
            <person name="Henrissat B."/>
            <person name="Kohler A."/>
            <person name="Grigoriev I.V."/>
            <person name="Martin F.M."/>
            <person name="Hacquard S."/>
        </authorList>
    </citation>
    <scope>NUCLEOTIDE SEQUENCE [LARGE SCALE GENOMIC DNA]</scope>
    <source>
        <strain evidence="3 4">MPI-SDFR-AT-0080</strain>
    </source>
</reference>
<dbReference type="EMBL" id="JAGTJR010000001">
    <property type="protein sequence ID" value="KAH7065617.1"/>
    <property type="molecule type" value="Genomic_DNA"/>
</dbReference>
<comment type="caution">
    <text evidence="3">The sequence shown here is derived from an EMBL/GenBank/DDBJ whole genome shotgun (WGS) entry which is preliminary data.</text>
</comment>
<name>A0ABQ8GWH7_9PEZI</name>
<dbReference type="PANTHER" id="PTHR10696">
    <property type="entry name" value="GAMMA-BUTYROBETAINE HYDROXYLASE-RELATED"/>
    <property type="match status" value="1"/>
</dbReference>
<dbReference type="Pfam" id="PF02668">
    <property type="entry name" value="TauD"/>
    <property type="match status" value="1"/>
</dbReference>
<evidence type="ECO:0000259" key="2">
    <source>
        <dbReference type="Pfam" id="PF02668"/>
    </source>
</evidence>
<dbReference type="InterPro" id="IPR042098">
    <property type="entry name" value="TauD-like_sf"/>
</dbReference>
<dbReference type="Proteomes" id="UP000774617">
    <property type="component" value="Unassembled WGS sequence"/>
</dbReference>